<keyword evidence="2" id="KW-1133">Transmembrane helix</keyword>
<proteinExistence type="predicted"/>
<evidence type="ECO:0000313" key="4">
    <source>
        <dbReference type="Proteomes" id="UP000250561"/>
    </source>
</evidence>
<keyword evidence="2" id="KW-0812">Transmembrane</keyword>
<accession>A0A2X1KJK5</accession>
<evidence type="ECO:0000256" key="2">
    <source>
        <dbReference type="SAM" id="Phobius"/>
    </source>
</evidence>
<protein>
    <submittedName>
        <fullName evidence="3">Nitrite extrusion protein 2</fullName>
    </submittedName>
</protein>
<name>A0A2X1KJK5_ECOLX</name>
<dbReference type="EMBL" id="UARS01000023">
    <property type="protein sequence ID" value="SPW59273.1"/>
    <property type="molecule type" value="Genomic_DNA"/>
</dbReference>
<dbReference type="AlphaFoldDB" id="A0A2X1KJK5"/>
<organism evidence="3 4">
    <name type="scientific">Escherichia coli</name>
    <dbReference type="NCBI Taxonomy" id="562"/>
    <lineage>
        <taxon>Bacteria</taxon>
        <taxon>Pseudomonadati</taxon>
        <taxon>Pseudomonadota</taxon>
        <taxon>Gammaproteobacteria</taxon>
        <taxon>Enterobacterales</taxon>
        <taxon>Enterobacteriaceae</taxon>
        <taxon>Escherichia</taxon>
    </lineage>
</organism>
<evidence type="ECO:0000313" key="3">
    <source>
        <dbReference type="EMBL" id="SPW59273.1"/>
    </source>
</evidence>
<keyword evidence="2" id="KW-0472">Membrane</keyword>
<gene>
    <name evidence="3" type="primary">narU_3</name>
    <name evidence="3" type="ORF">NCTC11126_06651</name>
</gene>
<evidence type="ECO:0000256" key="1">
    <source>
        <dbReference type="SAM" id="MobiDB-lite"/>
    </source>
</evidence>
<feature type="compositionally biased region" description="Basic and acidic residues" evidence="1">
    <location>
        <begin position="44"/>
        <end position="62"/>
    </location>
</feature>
<dbReference type="Proteomes" id="UP000250561">
    <property type="component" value="Unassembled WGS sequence"/>
</dbReference>
<dbReference type="Gene3D" id="1.20.1250.20">
    <property type="entry name" value="MFS general substrate transporter like domains"/>
    <property type="match status" value="1"/>
</dbReference>
<reference evidence="3 4" key="1">
    <citation type="submission" date="2018-06" db="EMBL/GenBank/DDBJ databases">
        <authorList>
            <consortium name="Pathogen Informatics"/>
            <person name="Doyle S."/>
        </authorList>
    </citation>
    <scope>NUCLEOTIDE SEQUENCE [LARGE SCALE GENOMIC DNA]</scope>
    <source>
        <strain evidence="3 4">NCTC11126</strain>
    </source>
</reference>
<feature type="transmembrane region" description="Helical" evidence="2">
    <location>
        <begin position="20"/>
        <end position="39"/>
    </location>
</feature>
<sequence>MAIFSALLFLTLPGTGSGNFIAFYAVFMGLFLTAGLGSGSTFQNDRRHLSPDNHLSGKDERR</sequence>
<feature type="region of interest" description="Disordered" evidence="1">
    <location>
        <begin position="41"/>
        <end position="62"/>
    </location>
</feature>
<dbReference type="InterPro" id="IPR036259">
    <property type="entry name" value="MFS_trans_sf"/>
</dbReference>